<accession>A0AAV4XX18</accession>
<evidence type="ECO:0000313" key="2">
    <source>
        <dbReference type="EMBL" id="GIY99700.1"/>
    </source>
</evidence>
<dbReference type="AlphaFoldDB" id="A0AAV4XX18"/>
<protein>
    <submittedName>
        <fullName evidence="2">Uncharacterized protein</fullName>
    </submittedName>
</protein>
<feature type="compositionally biased region" description="Basic and acidic residues" evidence="1">
    <location>
        <begin position="23"/>
        <end position="36"/>
    </location>
</feature>
<dbReference type="Proteomes" id="UP001054945">
    <property type="component" value="Unassembled WGS sequence"/>
</dbReference>
<evidence type="ECO:0000313" key="3">
    <source>
        <dbReference type="Proteomes" id="UP001054945"/>
    </source>
</evidence>
<feature type="region of interest" description="Disordered" evidence="1">
    <location>
        <begin position="23"/>
        <end position="42"/>
    </location>
</feature>
<name>A0AAV4XX18_CAEEX</name>
<comment type="caution">
    <text evidence="2">The sequence shown here is derived from an EMBL/GenBank/DDBJ whole genome shotgun (WGS) entry which is preliminary data.</text>
</comment>
<gene>
    <name evidence="2" type="ORF">CEXT_779451</name>
</gene>
<dbReference type="EMBL" id="BPLR01001078">
    <property type="protein sequence ID" value="GIY99700.1"/>
    <property type="molecule type" value="Genomic_DNA"/>
</dbReference>
<reference evidence="2 3" key="1">
    <citation type="submission" date="2021-06" db="EMBL/GenBank/DDBJ databases">
        <title>Caerostris extrusa draft genome.</title>
        <authorList>
            <person name="Kono N."/>
            <person name="Arakawa K."/>
        </authorList>
    </citation>
    <scope>NUCLEOTIDE SEQUENCE [LARGE SCALE GENOMIC DNA]</scope>
</reference>
<organism evidence="2 3">
    <name type="scientific">Caerostris extrusa</name>
    <name type="common">Bark spider</name>
    <name type="synonym">Caerostris bankana</name>
    <dbReference type="NCBI Taxonomy" id="172846"/>
    <lineage>
        <taxon>Eukaryota</taxon>
        <taxon>Metazoa</taxon>
        <taxon>Ecdysozoa</taxon>
        <taxon>Arthropoda</taxon>
        <taxon>Chelicerata</taxon>
        <taxon>Arachnida</taxon>
        <taxon>Araneae</taxon>
        <taxon>Araneomorphae</taxon>
        <taxon>Entelegynae</taxon>
        <taxon>Araneoidea</taxon>
        <taxon>Araneidae</taxon>
        <taxon>Caerostris</taxon>
    </lineage>
</organism>
<evidence type="ECO:0000256" key="1">
    <source>
        <dbReference type="SAM" id="MobiDB-lite"/>
    </source>
</evidence>
<sequence>MILIRSLYPYCCNKGFGIHSVKEKGTRSRHPERFPESHANFSDARPFSSKRAIVLPGVSFQLRYKSKHTLQGCAEYECPLSTSYFTPANGTPMHWLSILLCPKIFRKATQKLRQDGRTTAKLSDPLPQGSVLR</sequence>
<feature type="region of interest" description="Disordered" evidence="1">
    <location>
        <begin position="112"/>
        <end position="133"/>
    </location>
</feature>
<proteinExistence type="predicted"/>
<keyword evidence="3" id="KW-1185">Reference proteome</keyword>